<dbReference type="EMBL" id="JAAOMA010000004">
    <property type="protein sequence ID" value="NHR04400.1"/>
    <property type="molecule type" value="Genomic_DNA"/>
</dbReference>
<gene>
    <name evidence="2" type="ORF">HA052_04240</name>
</gene>
<proteinExistence type="predicted"/>
<evidence type="ECO:0000313" key="2">
    <source>
        <dbReference type="EMBL" id="NHR04400.1"/>
    </source>
</evidence>
<evidence type="ECO:0000256" key="1">
    <source>
        <dbReference type="SAM" id="MobiDB-lite"/>
    </source>
</evidence>
<organism evidence="2 3">
    <name type="scientific">Chromobacterium fluminis</name>
    <dbReference type="NCBI Taxonomy" id="3044269"/>
    <lineage>
        <taxon>Bacteria</taxon>
        <taxon>Pseudomonadati</taxon>
        <taxon>Pseudomonadota</taxon>
        <taxon>Betaproteobacteria</taxon>
        <taxon>Neisseriales</taxon>
        <taxon>Chromobacteriaceae</taxon>
        <taxon>Chromobacterium</taxon>
    </lineage>
</organism>
<evidence type="ECO:0000313" key="3">
    <source>
        <dbReference type="Proteomes" id="UP001515641"/>
    </source>
</evidence>
<feature type="region of interest" description="Disordered" evidence="1">
    <location>
        <begin position="1"/>
        <end position="28"/>
    </location>
</feature>
<reference evidence="2 3" key="1">
    <citation type="submission" date="2020-03" db="EMBL/GenBank/DDBJ databases">
        <title>Draft genome sequence of environmentally isolated cultures.</title>
        <authorList>
            <person name="Wilson H.S."/>
            <person name="De Leon M.E."/>
        </authorList>
    </citation>
    <scope>NUCLEOTIDE SEQUENCE [LARGE SCALE GENOMIC DNA]</scope>
    <source>
        <strain evidence="2 3">HSC-31F16</strain>
    </source>
</reference>
<dbReference type="RefSeq" id="WP_166450917.1">
    <property type="nucleotide sequence ID" value="NZ_JAAOMA010000004.1"/>
</dbReference>
<sequence>MAEEKRGRGRPATGNAKSSTERGRAADEALKAAGGRIVNRVRLSKEGVDAQEMLSQHYGSDRVAFETALVEWAAIIVARNNK</sequence>
<comment type="caution">
    <text evidence="2">The sequence shown here is derived from an EMBL/GenBank/DDBJ whole genome shotgun (WGS) entry which is preliminary data.</text>
</comment>
<dbReference type="Proteomes" id="UP001515641">
    <property type="component" value="Unassembled WGS sequence"/>
</dbReference>
<feature type="compositionally biased region" description="Basic and acidic residues" evidence="1">
    <location>
        <begin position="19"/>
        <end position="28"/>
    </location>
</feature>
<accession>A0ABX0L0S2</accession>
<name>A0ABX0L0S2_9NEIS</name>
<protein>
    <submittedName>
        <fullName evidence="2">Uncharacterized protein</fullName>
    </submittedName>
</protein>
<keyword evidence="3" id="KW-1185">Reference proteome</keyword>